<dbReference type="EMBL" id="JANHNZ010000005">
    <property type="protein sequence ID" value="MCQ9210170.1"/>
    <property type="molecule type" value="Genomic_DNA"/>
</dbReference>
<evidence type="ECO:0000259" key="3">
    <source>
        <dbReference type="PROSITE" id="PS50943"/>
    </source>
</evidence>
<dbReference type="SMART" id="SM00530">
    <property type="entry name" value="HTH_XRE"/>
    <property type="match status" value="1"/>
</dbReference>
<dbReference type="PROSITE" id="PS50943">
    <property type="entry name" value="HTH_CROC1"/>
    <property type="match status" value="1"/>
</dbReference>
<name>A0ABT1WQ18_9LACT</name>
<reference evidence="4" key="1">
    <citation type="submission" date="2022-07" db="EMBL/GenBank/DDBJ databases">
        <authorList>
            <person name="Jung M.-Y."/>
            <person name="Lee M."/>
        </authorList>
    </citation>
    <scope>NUCLEOTIDE SEQUENCE</scope>
    <source>
        <strain evidence="4">S8</strain>
    </source>
</reference>
<keyword evidence="5" id="KW-1185">Reference proteome</keyword>
<dbReference type="SUPFAM" id="SSF47413">
    <property type="entry name" value="lambda repressor-like DNA-binding domains"/>
    <property type="match status" value="1"/>
</dbReference>
<evidence type="ECO:0000256" key="2">
    <source>
        <dbReference type="SAM" id="Phobius"/>
    </source>
</evidence>
<sequence>MFGVKVRKMRKEKNLRQSDLAEILSVSRSAVSNWENNKGYPDILTIIEIANYFNVSLDYLLKEDVDMVSRLDSEIKKGRFFFKWYIELFLFIASFFCVSFLMNTILNLEFNVVSELFVGIVFYFVYKWLDKRK</sequence>
<reference evidence="4" key="2">
    <citation type="journal article" date="2023" name="Curr. Microbiol.">
        <title>Granulicatella seriolae sp. nov., a Novel Facultative Anaerobe Isolated from Yellowtail Marine Fish.</title>
        <authorList>
            <person name="Lee M."/>
            <person name="Choi Y.J."/>
            <person name="Farooq A."/>
            <person name="Jeong J.B."/>
            <person name="Jung M.Y."/>
        </authorList>
    </citation>
    <scope>NUCLEOTIDE SEQUENCE</scope>
    <source>
        <strain evidence="4">S8</strain>
    </source>
</reference>
<dbReference type="InterPro" id="IPR010982">
    <property type="entry name" value="Lambda_DNA-bd_dom_sf"/>
</dbReference>
<dbReference type="RefSeq" id="WP_256945286.1">
    <property type="nucleotide sequence ID" value="NZ_JANHNZ010000005.1"/>
</dbReference>
<dbReference type="PANTHER" id="PTHR46558:SF11">
    <property type="entry name" value="HTH-TYPE TRANSCRIPTIONAL REGULATOR XRE"/>
    <property type="match status" value="1"/>
</dbReference>
<keyword evidence="2" id="KW-1133">Transmembrane helix</keyword>
<dbReference type="Gene3D" id="1.10.260.40">
    <property type="entry name" value="lambda repressor-like DNA-binding domains"/>
    <property type="match status" value="1"/>
</dbReference>
<organism evidence="4 5">
    <name type="scientific">Granulicatella seriolae</name>
    <dbReference type="NCBI Taxonomy" id="2967226"/>
    <lineage>
        <taxon>Bacteria</taxon>
        <taxon>Bacillati</taxon>
        <taxon>Bacillota</taxon>
        <taxon>Bacilli</taxon>
        <taxon>Lactobacillales</taxon>
        <taxon>Carnobacteriaceae</taxon>
        <taxon>Granulicatella</taxon>
    </lineage>
</organism>
<dbReference type="PANTHER" id="PTHR46558">
    <property type="entry name" value="TRACRIPTIONAL REGULATORY PROTEIN-RELATED-RELATED"/>
    <property type="match status" value="1"/>
</dbReference>
<proteinExistence type="predicted"/>
<keyword evidence="2" id="KW-0472">Membrane</keyword>
<dbReference type="Proteomes" id="UP001059480">
    <property type="component" value="Unassembled WGS sequence"/>
</dbReference>
<comment type="caution">
    <text evidence="4">The sequence shown here is derived from an EMBL/GenBank/DDBJ whole genome shotgun (WGS) entry which is preliminary data.</text>
</comment>
<evidence type="ECO:0000313" key="5">
    <source>
        <dbReference type="Proteomes" id="UP001059480"/>
    </source>
</evidence>
<gene>
    <name evidence="4" type="ORF">NPA36_06360</name>
</gene>
<dbReference type="InterPro" id="IPR001387">
    <property type="entry name" value="Cro/C1-type_HTH"/>
</dbReference>
<reference evidence="4" key="3">
    <citation type="journal article" date="2023" name="Microbiol. Resour. Announc.">
        <title>Draft Genome Sequence of Granulicatella sp. Strain S8, Isolated from a Marine Fish, Seriola quinqueradiata.</title>
        <authorList>
            <person name="Lee M."/>
            <person name="Farooq A."/>
            <person name="Jeong J.B."/>
            <person name="Jung M.Y."/>
        </authorList>
    </citation>
    <scope>NUCLEOTIDE SEQUENCE</scope>
    <source>
        <strain evidence="4">S8</strain>
    </source>
</reference>
<dbReference type="Pfam" id="PF01381">
    <property type="entry name" value="HTH_3"/>
    <property type="match status" value="1"/>
</dbReference>
<protein>
    <submittedName>
        <fullName evidence="4">Helix-turn-helix domain-containing protein</fullName>
    </submittedName>
</protein>
<feature type="transmembrane region" description="Helical" evidence="2">
    <location>
        <begin position="84"/>
        <end position="106"/>
    </location>
</feature>
<feature type="transmembrane region" description="Helical" evidence="2">
    <location>
        <begin position="112"/>
        <end position="129"/>
    </location>
</feature>
<evidence type="ECO:0000313" key="4">
    <source>
        <dbReference type="EMBL" id="MCQ9210170.1"/>
    </source>
</evidence>
<feature type="domain" description="HTH cro/C1-type" evidence="3">
    <location>
        <begin position="6"/>
        <end position="60"/>
    </location>
</feature>
<evidence type="ECO:0000256" key="1">
    <source>
        <dbReference type="ARBA" id="ARBA00023125"/>
    </source>
</evidence>
<keyword evidence="1" id="KW-0238">DNA-binding</keyword>
<keyword evidence="2" id="KW-0812">Transmembrane</keyword>
<accession>A0ABT1WQ18</accession>
<dbReference type="CDD" id="cd00093">
    <property type="entry name" value="HTH_XRE"/>
    <property type="match status" value="1"/>
</dbReference>